<keyword evidence="1" id="KW-0472">Membrane</keyword>
<accession>A0A127M3V0</accession>
<protein>
    <submittedName>
        <fullName evidence="2">Uncharacterized protein</fullName>
    </submittedName>
</protein>
<dbReference type="RefSeq" id="WP_008246995.1">
    <property type="nucleotide sequence ID" value="NZ_CP014544.1"/>
</dbReference>
<evidence type="ECO:0000313" key="2">
    <source>
        <dbReference type="EMBL" id="AMO67896.1"/>
    </source>
</evidence>
<dbReference type="KEGG" id="zal:AZF00_06080"/>
<reference evidence="2 3" key="1">
    <citation type="submission" date="2015-12" db="EMBL/GenBank/DDBJ databases">
        <authorList>
            <person name="Shamseldin A."/>
            <person name="Moawad H."/>
            <person name="Abd El-Rahim W.M."/>
            <person name="Sadowsky M.J."/>
        </authorList>
    </citation>
    <scope>NUCLEOTIDE SEQUENCE [LARGE SCALE GENOMIC DNA]</scope>
    <source>
        <strain evidence="2 3">SM2</strain>
    </source>
</reference>
<organism evidence="2 3">
    <name type="scientific">Zhongshania aliphaticivorans</name>
    <dbReference type="NCBI Taxonomy" id="1470434"/>
    <lineage>
        <taxon>Bacteria</taxon>
        <taxon>Pseudomonadati</taxon>
        <taxon>Pseudomonadota</taxon>
        <taxon>Gammaproteobacteria</taxon>
        <taxon>Cellvibrionales</taxon>
        <taxon>Spongiibacteraceae</taxon>
        <taxon>Zhongshania</taxon>
    </lineage>
</organism>
<evidence type="ECO:0000313" key="3">
    <source>
        <dbReference type="Proteomes" id="UP000074119"/>
    </source>
</evidence>
<keyword evidence="1" id="KW-1133">Transmembrane helix</keyword>
<sequence length="59" mass="6464">MTTLLSILAILAFALIVIIPLIERFAPKANPEQQAKLSRWILPLVGISLALALFKSFTS</sequence>
<dbReference type="EMBL" id="CP014544">
    <property type="protein sequence ID" value="AMO67896.1"/>
    <property type="molecule type" value="Genomic_DNA"/>
</dbReference>
<dbReference type="STRING" id="1470434.AZF00_06080"/>
<feature type="transmembrane region" description="Helical" evidence="1">
    <location>
        <begin position="40"/>
        <end position="58"/>
    </location>
</feature>
<dbReference type="Proteomes" id="UP000074119">
    <property type="component" value="Chromosome"/>
</dbReference>
<name>A0A127M3V0_9GAMM</name>
<gene>
    <name evidence="2" type="ORF">AZF00_06080</name>
</gene>
<dbReference type="AlphaFoldDB" id="A0A127M3V0"/>
<proteinExistence type="predicted"/>
<keyword evidence="1" id="KW-0812">Transmembrane</keyword>
<evidence type="ECO:0000256" key="1">
    <source>
        <dbReference type="SAM" id="Phobius"/>
    </source>
</evidence>